<dbReference type="FunFam" id="1.20.1250.20:FF:000061">
    <property type="entry name" value="MFS sugar transporter"/>
    <property type="match status" value="1"/>
</dbReference>
<dbReference type="InterPro" id="IPR020846">
    <property type="entry name" value="MFS_dom"/>
</dbReference>
<dbReference type="PRINTS" id="PR00171">
    <property type="entry name" value="SUGRTRNSPORT"/>
</dbReference>
<organism evidence="11 12">
    <name type="scientific">Microdochium bolleyi</name>
    <dbReference type="NCBI Taxonomy" id="196109"/>
    <lineage>
        <taxon>Eukaryota</taxon>
        <taxon>Fungi</taxon>
        <taxon>Dikarya</taxon>
        <taxon>Ascomycota</taxon>
        <taxon>Pezizomycotina</taxon>
        <taxon>Sordariomycetes</taxon>
        <taxon>Xylariomycetidae</taxon>
        <taxon>Xylariales</taxon>
        <taxon>Microdochiaceae</taxon>
        <taxon>Microdochium</taxon>
    </lineage>
</organism>
<dbReference type="GO" id="GO:0016020">
    <property type="term" value="C:membrane"/>
    <property type="evidence" value="ECO:0007669"/>
    <property type="project" value="UniProtKB-SubCell"/>
</dbReference>
<dbReference type="PROSITE" id="PS00216">
    <property type="entry name" value="SUGAR_TRANSPORT_1"/>
    <property type="match status" value="1"/>
</dbReference>
<feature type="domain" description="Major facilitator superfamily (MFS) profile" evidence="10">
    <location>
        <begin position="15"/>
        <end position="461"/>
    </location>
</feature>
<dbReference type="PANTHER" id="PTHR48022">
    <property type="entry name" value="PLASTIDIC GLUCOSE TRANSPORTER 4"/>
    <property type="match status" value="1"/>
</dbReference>
<evidence type="ECO:0000256" key="3">
    <source>
        <dbReference type="ARBA" id="ARBA00022448"/>
    </source>
</evidence>
<dbReference type="InterPro" id="IPR005829">
    <property type="entry name" value="Sugar_transporter_CS"/>
</dbReference>
<dbReference type="InterPro" id="IPR003663">
    <property type="entry name" value="Sugar/inositol_transpt"/>
</dbReference>
<protein>
    <submittedName>
        <fullName evidence="11">General substrate transporter</fullName>
    </submittedName>
</protein>
<evidence type="ECO:0000259" key="10">
    <source>
        <dbReference type="PROSITE" id="PS50850"/>
    </source>
</evidence>
<feature type="transmembrane region" description="Helical" evidence="9">
    <location>
        <begin position="12"/>
        <end position="37"/>
    </location>
</feature>
<dbReference type="InParanoid" id="A0A136J7E0"/>
<evidence type="ECO:0000256" key="1">
    <source>
        <dbReference type="ARBA" id="ARBA00004141"/>
    </source>
</evidence>
<reference evidence="12" key="1">
    <citation type="submission" date="2016-02" db="EMBL/GenBank/DDBJ databases">
        <title>Draft genome sequence of Microdochium bolleyi, a fungal endophyte of beachgrass.</title>
        <authorList>
            <consortium name="DOE Joint Genome Institute"/>
            <person name="David A.S."/>
            <person name="May G."/>
            <person name="Haridas S."/>
            <person name="Lim J."/>
            <person name="Wang M."/>
            <person name="Labutti K."/>
            <person name="Lipzen A."/>
            <person name="Barry K."/>
            <person name="Grigoriev I.V."/>
        </authorList>
    </citation>
    <scope>NUCLEOTIDE SEQUENCE [LARGE SCALE GENOMIC DNA]</scope>
    <source>
        <strain evidence="12">J235TASD1</strain>
    </source>
</reference>
<feature type="transmembrane region" description="Helical" evidence="9">
    <location>
        <begin position="436"/>
        <end position="457"/>
    </location>
</feature>
<feature type="transmembrane region" description="Helical" evidence="9">
    <location>
        <begin position="73"/>
        <end position="91"/>
    </location>
</feature>
<name>A0A136J7E0_9PEZI</name>
<accession>A0A136J7E0</accession>
<feature type="transmembrane region" description="Helical" evidence="9">
    <location>
        <begin position="342"/>
        <end position="360"/>
    </location>
</feature>
<feature type="transmembrane region" description="Helical" evidence="9">
    <location>
        <begin position="310"/>
        <end position="330"/>
    </location>
</feature>
<dbReference type="EMBL" id="KQ964248">
    <property type="protein sequence ID" value="KXJ92936.1"/>
    <property type="molecule type" value="Genomic_DNA"/>
</dbReference>
<feature type="region of interest" description="Disordered" evidence="8">
    <location>
        <begin position="520"/>
        <end position="571"/>
    </location>
</feature>
<evidence type="ECO:0000256" key="9">
    <source>
        <dbReference type="SAM" id="Phobius"/>
    </source>
</evidence>
<dbReference type="AlphaFoldDB" id="A0A136J7E0"/>
<dbReference type="PROSITE" id="PS50850">
    <property type="entry name" value="MFS"/>
    <property type="match status" value="1"/>
</dbReference>
<feature type="transmembrane region" description="Helical" evidence="9">
    <location>
        <begin position="408"/>
        <end position="430"/>
    </location>
</feature>
<keyword evidence="5 9" id="KW-1133">Transmembrane helix</keyword>
<dbReference type="PANTHER" id="PTHR48022:SF68">
    <property type="entry name" value="MAJOR FACILITATOR SUPERFAMILY (MFS) PROFILE DOMAIN-CONTAINING PROTEIN-RELATED"/>
    <property type="match status" value="1"/>
</dbReference>
<dbReference type="InterPro" id="IPR036259">
    <property type="entry name" value="MFS_trans_sf"/>
</dbReference>
<feature type="transmembrane region" description="Helical" evidence="9">
    <location>
        <begin position="187"/>
        <end position="209"/>
    </location>
</feature>
<comment type="similarity">
    <text evidence="2 7">Belongs to the major facilitator superfamily. Sugar transporter (TC 2.A.1.1) family.</text>
</comment>
<dbReference type="GO" id="GO:0005351">
    <property type="term" value="F:carbohydrate:proton symporter activity"/>
    <property type="evidence" value="ECO:0007669"/>
    <property type="project" value="TreeGrafter"/>
</dbReference>
<evidence type="ECO:0000256" key="2">
    <source>
        <dbReference type="ARBA" id="ARBA00010992"/>
    </source>
</evidence>
<evidence type="ECO:0000256" key="5">
    <source>
        <dbReference type="ARBA" id="ARBA00022989"/>
    </source>
</evidence>
<proteinExistence type="inferred from homology"/>
<feature type="transmembrane region" description="Helical" evidence="9">
    <location>
        <begin position="278"/>
        <end position="298"/>
    </location>
</feature>
<feature type="compositionally biased region" description="Basic and acidic residues" evidence="8">
    <location>
        <begin position="527"/>
        <end position="543"/>
    </location>
</feature>
<dbReference type="InterPro" id="IPR005828">
    <property type="entry name" value="MFS_sugar_transport-like"/>
</dbReference>
<keyword evidence="12" id="KW-1185">Reference proteome</keyword>
<keyword evidence="6 9" id="KW-0472">Membrane</keyword>
<evidence type="ECO:0000256" key="4">
    <source>
        <dbReference type="ARBA" id="ARBA00022692"/>
    </source>
</evidence>
<evidence type="ECO:0000256" key="6">
    <source>
        <dbReference type="ARBA" id="ARBA00023136"/>
    </source>
</evidence>
<dbReference type="InterPro" id="IPR050360">
    <property type="entry name" value="MFS_Sugar_Transporters"/>
</dbReference>
<keyword evidence="3 7" id="KW-0813">Transport</keyword>
<dbReference type="Pfam" id="PF00083">
    <property type="entry name" value="Sugar_tr"/>
    <property type="match status" value="1"/>
</dbReference>
<dbReference type="SUPFAM" id="SSF103473">
    <property type="entry name" value="MFS general substrate transporter"/>
    <property type="match status" value="1"/>
</dbReference>
<evidence type="ECO:0000313" key="12">
    <source>
        <dbReference type="Proteomes" id="UP000070501"/>
    </source>
</evidence>
<evidence type="ECO:0000256" key="7">
    <source>
        <dbReference type="RuleBase" id="RU003346"/>
    </source>
</evidence>
<dbReference type="Proteomes" id="UP000070501">
    <property type="component" value="Unassembled WGS sequence"/>
</dbReference>
<gene>
    <name evidence="11" type="ORF">Micbo1qcDRAFT_222666</name>
</gene>
<evidence type="ECO:0000256" key="8">
    <source>
        <dbReference type="SAM" id="MobiDB-lite"/>
    </source>
</evidence>
<comment type="subcellular location">
    <subcellularLocation>
        <location evidence="1">Membrane</location>
        <topology evidence="1">Multi-pass membrane protein</topology>
    </subcellularLocation>
</comment>
<dbReference type="Gene3D" id="1.20.1250.20">
    <property type="entry name" value="MFS general substrate transporter like domains"/>
    <property type="match status" value="1"/>
</dbReference>
<feature type="transmembrane region" description="Helical" evidence="9">
    <location>
        <begin position="157"/>
        <end position="175"/>
    </location>
</feature>
<evidence type="ECO:0000313" key="11">
    <source>
        <dbReference type="EMBL" id="KXJ92936.1"/>
    </source>
</evidence>
<sequence length="571" mass="63207">MPYFGLRGKSLNYAVTIIAGVDFLLFGFDQGVMGGILTMEQFLTEFPQVWPEDPSVTDPSVTSYRATVQGITVGSYNLGCFLGACITIFIGNPLGRKRMIMLGTSLMVVGAILQASATTMEQLIIGRIITGLGNGGNTSTVPTWQSETSHAHNRGKLVMIEGALITCGVMLSYWVDLGFSFVQSSAAWRTPLAFQLIFCFFILAFIWNLPESPRWLILKKKDSQAKEVLALLNDVEISHKKVEDEYTAIRETVAEMSKGSFSDLFSNDMDRNFHRSMLAYWSQVFQQISGINLITYYAPVIYRNLGISPFMSLLLGALNGTEYFLASWPSVFLVERVGRRKLMLFGSIGQAATMAILAGVNSRPDNASANIAAIVFLFVFNTFFAVGWLGMSWLYPTEILTTRIRAPANALSTSANWIFNFLIVMVTPIAFDSIKWQTYIVFAVINAAIVPCVYFFYPETAGRSLEEMDAIFHKTQGKKGYFDVVRIARDEPRRYGKHGEVLISYRETEEHKRHLSVAEQGGAGGHGIEHHENPHDSNSDNQHRRGGGSRGGESPGGNSSEGIVQTGRSQV</sequence>
<keyword evidence="4 9" id="KW-0812">Transmembrane</keyword>
<feature type="transmembrane region" description="Helical" evidence="9">
    <location>
        <begin position="372"/>
        <end position="396"/>
    </location>
</feature>
<dbReference type="NCBIfam" id="TIGR00879">
    <property type="entry name" value="SP"/>
    <property type="match status" value="1"/>
</dbReference>
<dbReference type="OrthoDB" id="6612291at2759"/>